<keyword evidence="2" id="KW-1185">Reference proteome</keyword>
<sequence length="99" mass="11411">MFRQAIHFALSAWYELTSSAIQNCFVICGFVRKNYKEYPTKGQENNDDGGNADEEWLSVAEDVSGLKFSDYIFINRDVSTCGTLNIEEMCHDAKNKKRW</sequence>
<gene>
    <name evidence="1" type="ORF">NPIL_359231</name>
</gene>
<name>A0A8X6PUG9_NEPPI</name>
<evidence type="ECO:0000313" key="2">
    <source>
        <dbReference type="Proteomes" id="UP000887013"/>
    </source>
</evidence>
<comment type="caution">
    <text evidence="1">The sequence shown here is derived from an EMBL/GenBank/DDBJ whole genome shotgun (WGS) entry which is preliminary data.</text>
</comment>
<evidence type="ECO:0000313" key="1">
    <source>
        <dbReference type="EMBL" id="GFT81272.1"/>
    </source>
</evidence>
<dbReference type="Proteomes" id="UP000887013">
    <property type="component" value="Unassembled WGS sequence"/>
</dbReference>
<reference evidence="1" key="1">
    <citation type="submission" date="2020-08" db="EMBL/GenBank/DDBJ databases">
        <title>Multicomponent nature underlies the extraordinary mechanical properties of spider dragline silk.</title>
        <authorList>
            <person name="Kono N."/>
            <person name="Nakamura H."/>
            <person name="Mori M."/>
            <person name="Yoshida Y."/>
            <person name="Ohtoshi R."/>
            <person name="Malay A.D."/>
            <person name="Moran D.A.P."/>
            <person name="Tomita M."/>
            <person name="Numata K."/>
            <person name="Arakawa K."/>
        </authorList>
    </citation>
    <scope>NUCLEOTIDE SEQUENCE</scope>
</reference>
<dbReference type="EMBL" id="BMAW01072115">
    <property type="protein sequence ID" value="GFT81272.1"/>
    <property type="molecule type" value="Genomic_DNA"/>
</dbReference>
<accession>A0A8X6PUG9</accession>
<dbReference type="AlphaFoldDB" id="A0A8X6PUG9"/>
<protein>
    <submittedName>
        <fullName evidence="1">Uncharacterized protein</fullName>
    </submittedName>
</protein>
<proteinExistence type="predicted"/>
<organism evidence="1 2">
    <name type="scientific">Nephila pilipes</name>
    <name type="common">Giant wood spider</name>
    <name type="synonym">Nephila maculata</name>
    <dbReference type="NCBI Taxonomy" id="299642"/>
    <lineage>
        <taxon>Eukaryota</taxon>
        <taxon>Metazoa</taxon>
        <taxon>Ecdysozoa</taxon>
        <taxon>Arthropoda</taxon>
        <taxon>Chelicerata</taxon>
        <taxon>Arachnida</taxon>
        <taxon>Araneae</taxon>
        <taxon>Araneomorphae</taxon>
        <taxon>Entelegynae</taxon>
        <taxon>Araneoidea</taxon>
        <taxon>Nephilidae</taxon>
        <taxon>Nephila</taxon>
    </lineage>
</organism>